<dbReference type="PANTHER" id="PTHR47364:SF2">
    <property type="entry name" value="CYSTEINE PROTEINASE INHIBITOR 5"/>
    <property type="match status" value="1"/>
</dbReference>
<keyword evidence="2" id="KW-0789">Thiol protease inhibitor</keyword>
<organism evidence="5 6">
    <name type="scientific">Cinchona calisaya</name>
    <dbReference type="NCBI Taxonomy" id="153742"/>
    <lineage>
        <taxon>Eukaryota</taxon>
        <taxon>Viridiplantae</taxon>
        <taxon>Streptophyta</taxon>
        <taxon>Embryophyta</taxon>
        <taxon>Tracheophyta</taxon>
        <taxon>Spermatophyta</taxon>
        <taxon>Magnoliopsida</taxon>
        <taxon>eudicotyledons</taxon>
        <taxon>Gunneridae</taxon>
        <taxon>Pentapetalae</taxon>
        <taxon>asterids</taxon>
        <taxon>lamiids</taxon>
        <taxon>Gentianales</taxon>
        <taxon>Rubiaceae</taxon>
        <taxon>Cinchonoideae</taxon>
        <taxon>Cinchoneae</taxon>
        <taxon>Cinchona</taxon>
    </lineage>
</organism>
<dbReference type="InterPro" id="IPR000010">
    <property type="entry name" value="Cystatin_dom"/>
</dbReference>
<evidence type="ECO:0000256" key="2">
    <source>
        <dbReference type="ARBA" id="ARBA00022704"/>
    </source>
</evidence>
<evidence type="ECO:0000313" key="5">
    <source>
        <dbReference type="EMBL" id="KAL3521872.1"/>
    </source>
</evidence>
<accession>A0ABD2ZTR9</accession>
<gene>
    <name evidence="4" type="ORF">ACH5RR_014705</name>
    <name evidence="5" type="ORF">ACH5RR_014706</name>
</gene>
<sequence>MTAVAANYNMTNKMTQVPAKSIGGLPSAEVEPILNLAKDGTLWKQMADLEAQQALCPGQQVKVVHWWFTIVDPKDPYVIEIGKFAVHEHNRRAGTKLVFEAVAGGLKLTAQMKPIDPYVHGVISVDFYALVILARDGLEINEYSALVLDVPMPMLRIRELLFWAKVPIGPIFN</sequence>
<evidence type="ECO:0000259" key="3">
    <source>
        <dbReference type="Pfam" id="PF16845"/>
    </source>
</evidence>
<comment type="caution">
    <text evidence="5">The sequence shown here is derived from an EMBL/GenBank/DDBJ whole genome shotgun (WGS) entry which is preliminary data.</text>
</comment>
<dbReference type="EMBL" id="JBJUIK010000007">
    <property type="protein sequence ID" value="KAL3521871.1"/>
    <property type="molecule type" value="Genomic_DNA"/>
</dbReference>
<dbReference type="AlphaFoldDB" id="A0ABD2ZTR9"/>
<dbReference type="Pfam" id="PF16845">
    <property type="entry name" value="SQAPI"/>
    <property type="match status" value="1"/>
</dbReference>
<keyword evidence="1" id="KW-0646">Protease inhibitor</keyword>
<protein>
    <recommendedName>
        <fullName evidence="3">Cystatin domain-containing protein</fullName>
    </recommendedName>
</protein>
<keyword evidence="6" id="KW-1185">Reference proteome</keyword>
<proteinExistence type="predicted"/>
<dbReference type="PANTHER" id="PTHR47364">
    <property type="entry name" value="CYSTEINE PROTEINASE INHIBITOR 5"/>
    <property type="match status" value="1"/>
</dbReference>
<evidence type="ECO:0000313" key="4">
    <source>
        <dbReference type="EMBL" id="KAL3521871.1"/>
    </source>
</evidence>
<evidence type="ECO:0000313" key="6">
    <source>
        <dbReference type="Proteomes" id="UP001630127"/>
    </source>
</evidence>
<dbReference type="SUPFAM" id="SSF54403">
    <property type="entry name" value="Cystatin/monellin"/>
    <property type="match status" value="1"/>
</dbReference>
<reference evidence="5 6" key="1">
    <citation type="submission" date="2024-11" db="EMBL/GenBank/DDBJ databases">
        <title>A near-complete genome assembly of Cinchona calisaya.</title>
        <authorList>
            <person name="Lian D.C."/>
            <person name="Zhao X.W."/>
            <person name="Wei L."/>
        </authorList>
    </citation>
    <scope>NUCLEOTIDE SEQUENCE [LARGE SCALE GENOMIC DNA]</scope>
    <source>
        <tissue evidence="5">Nenye</tissue>
    </source>
</reference>
<dbReference type="InterPro" id="IPR046350">
    <property type="entry name" value="Cystatin_sf"/>
</dbReference>
<name>A0ABD2ZTR9_9GENT</name>
<dbReference type="EMBL" id="JBJUIK010000007">
    <property type="protein sequence ID" value="KAL3521872.1"/>
    <property type="molecule type" value="Genomic_DNA"/>
</dbReference>
<dbReference type="Proteomes" id="UP001630127">
    <property type="component" value="Unassembled WGS sequence"/>
</dbReference>
<dbReference type="Gene3D" id="3.10.450.10">
    <property type="match status" value="1"/>
</dbReference>
<evidence type="ECO:0000256" key="1">
    <source>
        <dbReference type="ARBA" id="ARBA00022690"/>
    </source>
</evidence>
<dbReference type="GO" id="GO:0004869">
    <property type="term" value="F:cysteine-type endopeptidase inhibitor activity"/>
    <property type="evidence" value="ECO:0007669"/>
    <property type="project" value="UniProtKB-KW"/>
</dbReference>
<feature type="domain" description="Cystatin" evidence="3">
    <location>
        <begin position="72"/>
        <end position="152"/>
    </location>
</feature>